<evidence type="ECO:0000256" key="3">
    <source>
        <dbReference type="ARBA" id="ARBA00023027"/>
    </source>
</evidence>
<dbReference type="InterPro" id="IPR036291">
    <property type="entry name" value="NAD(P)-bd_dom_sf"/>
</dbReference>
<reference evidence="6" key="1">
    <citation type="submission" date="2024-05" db="EMBL/GenBank/DDBJ databases">
        <authorList>
            <person name="Kim S."/>
            <person name="Heo J."/>
            <person name="Choi H."/>
            <person name="Choi Y."/>
            <person name="Kwon S.-W."/>
            <person name="Kim Y."/>
        </authorList>
    </citation>
    <scope>NUCLEOTIDE SEQUENCE</scope>
    <source>
        <strain evidence="6">KACC 23699</strain>
    </source>
</reference>
<dbReference type="InterPro" id="IPR055170">
    <property type="entry name" value="GFO_IDH_MocA-like_dom"/>
</dbReference>
<dbReference type="EMBL" id="CP157483">
    <property type="protein sequence ID" value="XBO44243.1"/>
    <property type="molecule type" value="Genomic_DNA"/>
</dbReference>
<evidence type="ECO:0000256" key="1">
    <source>
        <dbReference type="ARBA" id="ARBA00010928"/>
    </source>
</evidence>
<dbReference type="GO" id="GO:0016491">
    <property type="term" value="F:oxidoreductase activity"/>
    <property type="evidence" value="ECO:0007669"/>
    <property type="project" value="UniProtKB-KW"/>
</dbReference>
<dbReference type="PANTHER" id="PTHR22604">
    <property type="entry name" value="OXIDOREDUCTASES"/>
    <property type="match status" value="1"/>
</dbReference>
<evidence type="ECO:0000259" key="4">
    <source>
        <dbReference type="Pfam" id="PF01408"/>
    </source>
</evidence>
<sequence length="294" mass="30810">MAFAARDAAKTESVATRLGIPRTYTDTGALIADGEVDAVYIATPHPLHRDLALEAIAAGKHVLVEKPMAMSAAETQEITDAARAASVLAMEAMWTRYLPQSDTLRQILAEGLIGRPHLVHADFGLQMPYDPDHRLWNAELGGGAMLDACIYTVNLASLVLGAPATIDATGNVLPSGVDVTANILITKASWAFAVVVGVLRMTSGSLHGWACSQGPGHAGGTRLARLVGRQREVPSRVCAVTSSPFGWEVSGCDAGTEVGWTGLRTGAMPVVRAGACGSQARAGPCRHQRSGRSH</sequence>
<feature type="domain" description="Gfo/Idh/MocA-like oxidoreductase N-terminal" evidence="4">
    <location>
        <begin position="2"/>
        <end position="90"/>
    </location>
</feature>
<accession>A0AAU7JVD8</accession>
<feature type="domain" description="GFO/IDH/MocA-like oxidoreductase" evidence="5">
    <location>
        <begin position="103"/>
        <end position="196"/>
    </location>
</feature>
<dbReference type="PANTHER" id="PTHR22604:SF105">
    <property type="entry name" value="TRANS-1,2-DIHYDROBENZENE-1,2-DIOL DEHYDROGENASE"/>
    <property type="match status" value="1"/>
</dbReference>
<dbReference type="Gene3D" id="3.30.360.10">
    <property type="entry name" value="Dihydrodipicolinate Reductase, domain 2"/>
    <property type="match status" value="1"/>
</dbReference>
<comment type="similarity">
    <text evidence="1">Belongs to the Gfo/Idh/MocA family.</text>
</comment>
<evidence type="ECO:0000259" key="5">
    <source>
        <dbReference type="Pfam" id="PF22725"/>
    </source>
</evidence>
<keyword evidence="2" id="KW-0560">Oxidoreductase</keyword>
<dbReference type="InterPro" id="IPR050984">
    <property type="entry name" value="Gfo/Idh/MocA_domain"/>
</dbReference>
<dbReference type="SUPFAM" id="SSF51735">
    <property type="entry name" value="NAD(P)-binding Rossmann-fold domains"/>
    <property type="match status" value="1"/>
</dbReference>
<keyword evidence="3" id="KW-0520">NAD</keyword>
<dbReference type="Gene3D" id="3.40.50.720">
    <property type="entry name" value="NAD(P)-binding Rossmann-like Domain"/>
    <property type="match status" value="1"/>
</dbReference>
<name>A0AAU7JVD8_9MICO</name>
<dbReference type="RefSeq" id="WP_406831733.1">
    <property type="nucleotide sequence ID" value="NZ_CP157483.1"/>
</dbReference>
<dbReference type="GO" id="GO:0000166">
    <property type="term" value="F:nucleotide binding"/>
    <property type="evidence" value="ECO:0007669"/>
    <property type="project" value="InterPro"/>
</dbReference>
<dbReference type="InterPro" id="IPR000683">
    <property type="entry name" value="Gfo/Idh/MocA-like_OxRdtase_N"/>
</dbReference>
<evidence type="ECO:0000313" key="6">
    <source>
        <dbReference type="EMBL" id="XBO44243.1"/>
    </source>
</evidence>
<evidence type="ECO:0000256" key="2">
    <source>
        <dbReference type="ARBA" id="ARBA00023002"/>
    </source>
</evidence>
<dbReference type="Pfam" id="PF22725">
    <property type="entry name" value="GFO_IDH_MocA_C3"/>
    <property type="match status" value="1"/>
</dbReference>
<dbReference type="Pfam" id="PF01408">
    <property type="entry name" value="GFO_IDH_MocA"/>
    <property type="match status" value="1"/>
</dbReference>
<dbReference type="SUPFAM" id="SSF55347">
    <property type="entry name" value="Glyceraldehyde-3-phosphate dehydrogenase-like, C-terminal domain"/>
    <property type="match status" value="1"/>
</dbReference>
<dbReference type="AlphaFoldDB" id="A0AAU7JVD8"/>
<gene>
    <name evidence="6" type="ORF">ABEG17_02645</name>
</gene>
<proteinExistence type="inferred from homology"/>
<protein>
    <submittedName>
        <fullName evidence="6">Gfo/Idh/MocA family oxidoreductase</fullName>
    </submittedName>
</protein>
<organism evidence="6">
    <name type="scientific">Pedococcus sp. KACC 23699</name>
    <dbReference type="NCBI Taxonomy" id="3149228"/>
    <lineage>
        <taxon>Bacteria</taxon>
        <taxon>Bacillati</taxon>
        <taxon>Actinomycetota</taxon>
        <taxon>Actinomycetes</taxon>
        <taxon>Micrococcales</taxon>
        <taxon>Intrasporangiaceae</taxon>
        <taxon>Pedococcus</taxon>
    </lineage>
</organism>